<dbReference type="InterPro" id="IPR043138">
    <property type="entry name" value="GGT_lsub"/>
</dbReference>
<dbReference type="SUPFAM" id="SSF56235">
    <property type="entry name" value="N-terminal nucleophile aminohydrolases (Ntn hydrolases)"/>
    <property type="match status" value="1"/>
</dbReference>
<organism evidence="1 2">
    <name type="scientific">Paralimibaculum aggregatum</name>
    <dbReference type="NCBI Taxonomy" id="3036245"/>
    <lineage>
        <taxon>Bacteria</taxon>
        <taxon>Pseudomonadati</taxon>
        <taxon>Pseudomonadota</taxon>
        <taxon>Alphaproteobacteria</taxon>
        <taxon>Rhodobacterales</taxon>
        <taxon>Paracoccaceae</taxon>
        <taxon>Paralimibaculum</taxon>
    </lineage>
</organism>
<dbReference type="InterPro" id="IPR052896">
    <property type="entry name" value="GGT-like_enzyme"/>
</dbReference>
<dbReference type="Proteomes" id="UP001239909">
    <property type="component" value="Unassembled WGS sequence"/>
</dbReference>
<protein>
    <submittedName>
        <fullName evidence="1">Gamma-glutamyltransferase family protein</fullName>
    </submittedName>
</protein>
<dbReference type="Gene3D" id="1.10.246.130">
    <property type="match status" value="1"/>
</dbReference>
<proteinExistence type="predicted"/>
<comment type="caution">
    <text evidence="1">The sequence shown here is derived from an EMBL/GenBank/DDBJ whole genome shotgun (WGS) entry which is preliminary data.</text>
</comment>
<dbReference type="Pfam" id="PF01019">
    <property type="entry name" value="G_glu_transpept"/>
    <property type="match status" value="1"/>
</dbReference>
<reference evidence="1 2" key="1">
    <citation type="submission" date="2023-04" db="EMBL/GenBank/DDBJ databases">
        <title>Marinoamorphus aggregata gen. nov., sp. Nov., isolate from tissue of brittle star Ophioplocus japonicus.</title>
        <authorList>
            <person name="Kawano K."/>
            <person name="Sawayama S."/>
            <person name="Nakagawa S."/>
        </authorList>
    </citation>
    <scope>NUCLEOTIDE SEQUENCE [LARGE SCALE GENOMIC DNA]</scope>
    <source>
        <strain evidence="1 2">NKW23</strain>
    </source>
</reference>
<evidence type="ECO:0000313" key="2">
    <source>
        <dbReference type="Proteomes" id="UP001239909"/>
    </source>
</evidence>
<sequence>MSQFQSPGRSAVYAQNGMAATSHPLGARVAVEMLEAGGNAVDAALAGAVLLGICEPQMTGLGGDLFAIVKPAGSEDLVGLNASGRAPAGLDAAALRARGLSAMPDATGDSVVVPGAVAGIAHLAERHGRKGLDAVLAPAIRYAEQGVPVAPRVALDWAEAAERLQGAGRRHFLAGERALPVGAVFRAPGQAEVLRRIAAEGPRGFYEGEVAEDMIAALRAAGGSHTAADFAACRADEVTPVSAPYRGAEVVELPPNSHGATALLMLRMLERFGVETHPFGAERAHLEMEIAKLGYAARNQMISDPATMTMSVEEFIAEATAADLAGRISRERAGPMPVDPLGSPHRDTIYITVVDRDGMAVSLIYSIFANFGSGIASERFGILFNNRAAGFALAEGHPNEAGGGKRPLHTIIPGMIREGGRVTVPFGVMGGPYQAAGHVRFVSNLVDYGMDLQAAIDAPRVFFEGDALKLEAGYGADVAAALEAKGHGIIRPQAGIGGAQAIRIDHARGVLIGASDPRKDGIALGC</sequence>
<gene>
    <name evidence="1" type="ORF">LNKW23_39880</name>
</gene>
<dbReference type="InterPro" id="IPR029055">
    <property type="entry name" value="Ntn_hydrolases_N"/>
</dbReference>
<dbReference type="Gene3D" id="3.60.20.40">
    <property type="match status" value="1"/>
</dbReference>
<dbReference type="PANTHER" id="PTHR43881:SF1">
    <property type="entry name" value="GAMMA-GLUTAMYLTRANSPEPTIDASE (AFU_ORTHOLOGUE AFUA_4G13580)"/>
    <property type="match status" value="1"/>
</dbReference>
<accession>A0ABQ6LR55</accession>
<dbReference type="EMBL" id="BSYI01000042">
    <property type="protein sequence ID" value="GMG84772.1"/>
    <property type="molecule type" value="Genomic_DNA"/>
</dbReference>
<dbReference type="PRINTS" id="PR01210">
    <property type="entry name" value="GGTRANSPTASE"/>
</dbReference>
<dbReference type="InterPro" id="IPR043137">
    <property type="entry name" value="GGT_ssub_C"/>
</dbReference>
<dbReference type="RefSeq" id="WP_285673874.1">
    <property type="nucleotide sequence ID" value="NZ_BSYI01000042.1"/>
</dbReference>
<name>A0ABQ6LR55_9RHOB</name>
<evidence type="ECO:0000313" key="1">
    <source>
        <dbReference type="EMBL" id="GMG84772.1"/>
    </source>
</evidence>
<keyword evidence="2" id="KW-1185">Reference proteome</keyword>
<dbReference type="PANTHER" id="PTHR43881">
    <property type="entry name" value="GAMMA-GLUTAMYLTRANSPEPTIDASE (AFU_ORTHOLOGUE AFUA_4G13580)"/>
    <property type="match status" value="1"/>
</dbReference>